<dbReference type="Gene3D" id="3.20.20.70">
    <property type="entry name" value="Aldolase class I"/>
    <property type="match status" value="1"/>
</dbReference>
<dbReference type="GO" id="GO:0006098">
    <property type="term" value="P:pentose-phosphate shunt"/>
    <property type="evidence" value="ECO:0007669"/>
    <property type="project" value="UniProtKB-UniRule"/>
</dbReference>
<dbReference type="Proteomes" id="UP000777784">
    <property type="component" value="Unassembled WGS sequence"/>
</dbReference>
<dbReference type="InterPro" id="IPR013785">
    <property type="entry name" value="Aldolase_TIM"/>
</dbReference>
<dbReference type="NCBIfam" id="TIGR01163">
    <property type="entry name" value="rpe"/>
    <property type="match status" value="1"/>
</dbReference>
<keyword evidence="13" id="KW-0464">Manganese</keyword>
<keyword evidence="13" id="KW-0170">Cobalt</keyword>
<organism evidence="15 16">
    <name type="scientific">Eiseniibacteriota bacterium</name>
    <dbReference type="NCBI Taxonomy" id="2212470"/>
    <lineage>
        <taxon>Bacteria</taxon>
        <taxon>Candidatus Eiseniibacteriota</taxon>
    </lineage>
</organism>
<dbReference type="EMBL" id="JAHJDP010000056">
    <property type="protein sequence ID" value="MBU2691330.1"/>
    <property type="molecule type" value="Genomic_DNA"/>
</dbReference>
<dbReference type="InterPro" id="IPR026019">
    <property type="entry name" value="Ribul_P_3_epim"/>
</dbReference>
<feature type="binding site" evidence="10 13">
    <location>
        <position position="181"/>
    </location>
    <ligand>
        <name>a divalent metal cation</name>
        <dbReference type="ChEBI" id="CHEBI:60240"/>
    </ligand>
</feature>
<dbReference type="Pfam" id="PF00834">
    <property type="entry name" value="Ribul_P_3_epim"/>
    <property type="match status" value="1"/>
</dbReference>
<evidence type="ECO:0000256" key="7">
    <source>
        <dbReference type="ARBA" id="ARBA00013188"/>
    </source>
</evidence>
<feature type="active site" description="Proton acceptor" evidence="10 12">
    <location>
        <position position="40"/>
    </location>
</feature>
<dbReference type="PROSITE" id="PS01085">
    <property type="entry name" value="RIBUL_P_3_EPIMER_1"/>
    <property type="match status" value="1"/>
</dbReference>
<dbReference type="GO" id="GO:0019323">
    <property type="term" value="P:pentose catabolic process"/>
    <property type="evidence" value="ECO:0007669"/>
    <property type="project" value="UniProtKB-UniRule"/>
</dbReference>
<dbReference type="HAMAP" id="MF_02227">
    <property type="entry name" value="RPE"/>
    <property type="match status" value="1"/>
</dbReference>
<feature type="active site" description="Proton donor" evidence="10 12">
    <location>
        <position position="181"/>
    </location>
</feature>
<evidence type="ECO:0000256" key="1">
    <source>
        <dbReference type="ARBA" id="ARBA00001782"/>
    </source>
</evidence>
<evidence type="ECO:0000313" key="16">
    <source>
        <dbReference type="Proteomes" id="UP000777784"/>
    </source>
</evidence>
<dbReference type="GO" id="GO:0005737">
    <property type="term" value="C:cytoplasm"/>
    <property type="evidence" value="ECO:0007669"/>
    <property type="project" value="UniProtKB-ARBA"/>
</dbReference>
<keyword evidence="8 10" id="KW-0479">Metal-binding</keyword>
<keyword evidence="9 10" id="KW-0413">Isomerase</keyword>
<comment type="cofactor">
    <cofactor evidence="3">
        <name>Co(2+)</name>
        <dbReference type="ChEBI" id="CHEBI:48828"/>
    </cofactor>
</comment>
<dbReference type="InterPro" id="IPR011060">
    <property type="entry name" value="RibuloseP-bd_barrel"/>
</dbReference>
<feature type="binding site" evidence="10">
    <location>
        <begin position="181"/>
        <end position="183"/>
    </location>
    <ligand>
        <name>substrate</name>
    </ligand>
</feature>
<comment type="caution">
    <text evidence="10">Lacks conserved residue(s) required for the propagation of feature annotation.</text>
</comment>
<keyword evidence="13" id="KW-0862">Zinc</keyword>
<evidence type="ECO:0000256" key="3">
    <source>
        <dbReference type="ARBA" id="ARBA00001941"/>
    </source>
</evidence>
<name>A0A948W6N8_UNCEI</name>
<dbReference type="PROSITE" id="PS01086">
    <property type="entry name" value="RIBUL_P_3_EPIMER_2"/>
    <property type="match status" value="1"/>
</dbReference>
<keyword evidence="10 11" id="KW-0119">Carbohydrate metabolism</keyword>
<dbReference type="PANTHER" id="PTHR11749">
    <property type="entry name" value="RIBULOSE-5-PHOSPHATE-3-EPIMERASE"/>
    <property type="match status" value="1"/>
</dbReference>
<feature type="binding site" evidence="10 14">
    <location>
        <position position="13"/>
    </location>
    <ligand>
        <name>substrate</name>
    </ligand>
</feature>
<evidence type="ECO:0000256" key="13">
    <source>
        <dbReference type="PIRSR" id="PIRSR001461-2"/>
    </source>
</evidence>
<comment type="cofactor">
    <cofactor evidence="10 13">
        <name>a divalent metal cation</name>
        <dbReference type="ChEBI" id="CHEBI:60240"/>
    </cofactor>
    <text evidence="10 13">Binds 1 divalent metal cation per subunit.</text>
</comment>
<accession>A0A948W6N8</accession>
<feature type="binding site" evidence="14">
    <location>
        <position position="183"/>
    </location>
    <ligand>
        <name>substrate</name>
    </ligand>
</feature>
<evidence type="ECO:0000256" key="4">
    <source>
        <dbReference type="ARBA" id="ARBA00001947"/>
    </source>
</evidence>
<reference evidence="15" key="1">
    <citation type="submission" date="2021-05" db="EMBL/GenBank/DDBJ databases">
        <title>Energy efficiency and biological interactions define the core microbiome of deep oligotrophic groundwater.</title>
        <authorList>
            <person name="Mehrshad M."/>
            <person name="Lopez-Fernandez M."/>
            <person name="Bell E."/>
            <person name="Bernier-Latmani R."/>
            <person name="Bertilsson S."/>
            <person name="Dopson M."/>
        </authorList>
    </citation>
    <scope>NUCLEOTIDE SEQUENCE</scope>
    <source>
        <strain evidence="15">Modern_marine.mb.64</strain>
    </source>
</reference>
<protein>
    <recommendedName>
        <fullName evidence="7 10">Ribulose-phosphate 3-epimerase</fullName>
        <ecNumber evidence="7 10">5.1.3.1</ecNumber>
    </recommendedName>
</protein>
<evidence type="ECO:0000256" key="9">
    <source>
        <dbReference type="ARBA" id="ARBA00023235"/>
    </source>
</evidence>
<dbReference type="InterPro" id="IPR000056">
    <property type="entry name" value="Ribul_P_3_epim-like"/>
</dbReference>
<dbReference type="AlphaFoldDB" id="A0A948W6N8"/>
<dbReference type="EC" id="5.1.3.1" evidence="7 10"/>
<comment type="cofactor">
    <cofactor evidence="4">
        <name>Zn(2+)</name>
        <dbReference type="ChEBI" id="CHEBI:29105"/>
    </cofactor>
</comment>
<feature type="binding site" evidence="10 13">
    <location>
        <position position="71"/>
    </location>
    <ligand>
        <name>a divalent metal cation</name>
        <dbReference type="ChEBI" id="CHEBI:60240"/>
    </ligand>
</feature>
<evidence type="ECO:0000256" key="10">
    <source>
        <dbReference type="HAMAP-Rule" id="MF_02227"/>
    </source>
</evidence>
<feature type="binding site" evidence="10 14">
    <location>
        <begin position="148"/>
        <end position="151"/>
    </location>
    <ligand>
        <name>substrate</name>
    </ligand>
</feature>
<feature type="binding site" evidence="10 13">
    <location>
        <position position="40"/>
    </location>
    <ligand>
        <name>a divalent metal cation</name>
        <dbReference type="ChEBI" id="CHEBI:60240"/>
    </ligand>
</feature>
<comment type="cofactor">
    <cofactor evidence="5">
        <name>Fe(2+)</name>
        <dbReference type="ChEBI" id="CHEBI:29033"/>
    </cofactor>
</comment>
<evidence type="ECO:0000256" key="6">
    <source>
        <dbReference type="ARBA" id="ARBA00009541"/>
    </source>
</evidence>
<comment type="caution">
    <text evidence="15">The sequence shown here is derived from an EMBL/GenBank/DDBJ whole genome shotgun (WGS) entry which is preliminary data.</text>
</comment>
<dbReference type="CDD" id="cd00429">
    <property type="entry name" value="RPE"/>
    <property type="match status" value="1"/>
</dbReference>
<evidence type="ECO:0000256" key="12">
    <source>
        <dbReference type="PIRSR" id="PIRSR001461-1"/>
    </source>
</evidence>
<comment type="similarity">
    <text evidence="6 10 11">Belongs to the ribulose-phosphate 3-epimerase family.</text>
</comment>
<evidence type="ECO:0000313" key="15">
    <source>
        <dbReference type="EMBL" id="MBU2691330.1"/>
    </source>
</evidence>
<evidence type="ECO:0000256" key="5">
    <source>
        <dbReference type="ARBA" id="ARBA00001954"/>
    </source>
</evidence>
<gene>
    <name evidence="10 15" type="primary">rpe</name>
    <name evidence="15" type="ORF">KJ970_10435</name>
</gene>
<evidence type="ECO:0000256" key="11">
    <source>
        <dbReference type="PIRNR" id="PIRNR001461"/>
    </source>
</evidence>
<evidence type="ECO:0000256" key="8">
    <source>
        <dbReference type="ARBA" id="ARBA00022723"/>
    </source>
</evidence>
<proteinExistence type="inferred from homology"/>
<evidence type="ECO:0000256" key="14">
    <source>
        <dbReference type="PIRSR" id="PIRSR001461-3"/>
    </source>
</evidence>
<evidence type="ECO:0000256" key="2">
    <source>
        <dbReference type="ARBA" id="ARBA00001936"/>
    </source>
</evidence>
<dbReference type="PIRSF" id="PIRSF001461">
    <property type="entry name" value="RPE"/>
    <property type="match status" value="1"/>
</dbReference>
<dbReference type="SUPFAM" id="SSF51366">
    <property type="entry name" value="Ribulose-phoshate binding barrel"/>
    <property type="match status" value="1"/>
</dbReference>
<dbReference type="GO" id="GO:0046872">
    <property type="term" value="F:metal ion binding"/>
    <property type="evidence" value="ECO:0007669"/>
    <property type="project" value="UniProtKB-UniRule"/>
</dbReference>
<feature type="binding site" evidence="10 13">
    <location>
        <position position="38"/>
    </location>
    <ligand>
        <name>a divalent metal cation</name>
        <dbReference type="ChEBI" id="CHEBI:60240"/>
    </ligand>
</feature>
<comment type="function">
    <text evidence="10">Catalyzes the reversible epimerization of D-ribulose 5-phosphate to D-xylulose 5-phosphate.</text>
</comment>
<dbReference type="NCBIfam" id="NF004076">
    <property type="entry name" value="PRK05581.1-4"/>
    <property type="match status" value="1"/>
</dbReference>
<sequence>MRRVPDGIQVVPSLLSADFADLRRDIRSVEEAGARWLHLDVMDGHFVPNITFGPAWAGAVRKVSGLYLDAHLMITSPIAYIDRYAKAGVNLVTVHAETDESLEEISGRCREAGIGFGLAFRPGTDPVPYLDRYGAALDLVLVMTVEPGFGGQSFMKDMLGKIETVRDWRKDRRASFRLQVDGGINHDTLTLAVAAGAEGLVAGNAVFAGGDPGGNFRTLTKLIM</sequence>
<comment type="pathway">
    <text evidence="10">Carbohydrate degradation.</text>
</comment>
<dbReference type="GO" id="GO:0004750">
    <property type="term" value="F:D-ribulose-phosphate 3-epimerase activity"/>
    <property type="evidence" value="ECO:0007669"/>
    <property type="project" value="UniProtKB-UniRule"/>
</dbReference>
<dbReference type="FunFam" id="3.20.20.70:FF:000004">
    <property type="entry name" value="Ribulose-phosphate 3-epimerase"/>
    <property type="match status" value="1"/>
</dbReference>
<feature type="binding site" evidence="10 14">
    <location>
        <position position="71"/>
    </location>
    <ligand>
        <name>substrate</name>
    </ligand>
</feature>
<comment type="cofactor">
    <cofactor evidence="2">
        <name>Mn(2+)</name>
        <dbReference type="ChEBI" id="CHEBI:29035"/>
    </cofactor>
</comment>
<comment type="catalytic activity">
    <reaction evidence="1 10 11">
        <text>D-ribulose 5-phosphate = D-xylulose 5-phosphate</text>
        <dbReference type="Rhea" id="RHEA:13677"/>
        <dbReference type="ChEBI" id="CHEBI:57737"/>
        <dbReference type="ChEBI" id="CHEBI:58121"/>
        <dbReference type="EC" id="5.1.3.1"/>
    </reaction>
</comment>